<evidence type="ECO:0000256" key="2">
    <source>
        <dbReference type="SAM" id="Phobius"/>
    </source>
</evidence>
<name>A0A9P4VN25_9PEZI</name>
<dbReference type="Pfam" id="PF10361">
    <property type="entry name" value="DUF2434"/>
    <property type="match status" value="1"/>
</dbReference>
<comment type="caution">
    <text evidence="3">The sequence shown here is derived from an EMBL/GenBank/DDBJ whole genome shotgun (WGS) entry which is preliminary data.</text>
</comment>
<sequence length="521" mass="59226">MGLITLRDLVQFPAGDNDTDTFINGRHYNLTALELYDYRLFENHTGQFTISNESRCYLIFDKYQPFLYPNGSWVNGTSCYFPYYEIGTRGAAGVAFAALFTASIMFTLINLRKHGKLYLREDRRFRVVGRRWQWYWMLFVAACAMISTLTGVDVDRNYLQGLPIVLQSFFFSLMIPGTLAMVWEATRHWGSWQERQICDRDIYGLPQDDRRSKTEFYLPLIFYLFAWLNFFMVIPRAWDPLQKQRSLLQQETIAGPSATDVRMKAGSIMAAIAWFVICFSLRHSIHHYKPKNRGMWNSFNGFCHYCPTKLFLAIVLLALRIAYAIASAWEFDISLLKYDSNPAWPYTLGYGSTILIMIVLEVAGFIDENEDKILIAQRAERGRAADAELGYTAKPNWWSKMTSHIHMTDDQRLRALTSEVHGVTQPTERGLAEGVELGTMPRNRSRSRQQGDPFTDMRTGADGLRGATLGAGAGRKIGVTTATTGGTLTRETSMAPSTRTTGSDNTLTGVQPQTIRSMLDI</sequence>
<keyword evidence="2" id="KW-0812">Transmembrane</keyword>
<feature type="transmembrane region" description="Helical" evidence="2">
    <location>
        <begin position="132"/>
        <end position="152"/>
    </location>
</feature>
<gene>
    <name evidence="3" type="ORF">M501DRAFT_961244</name>
</gene>
<keyword evidence="4" id="KW-1185">Reference proteome</keyword>
<feature type="region of interest" description="Disordered" evidence="1">
    <location>
        <begin position="441"/>
        <end position="461"/>
    </location>
</feature>
<feature type="transmembrane region" description="Helical" evidence="2">
    <location>
        <begin position="216"/>
        <end position="238"/>
    </location>
</feature>
<evidence type="ECO:0000313" key="3">
    <source>
        <dbReference type="EMBL" id="KAF2835830.1"/>
    </source>
</evidence>
<feature type="compositionally biased region" description="Polar residues" evidence="1">
    <location>
        <begin position="494"/>
        <end position="509"/>
    </location>
</feature>
<feature type="transmembrane region" description="Helical" evidence="2">
    <location>
        <begin position="346"/>
        <end position="366"/>
    </location>
</feature>
<feature type="region of interest" description="Disordered" evidence="1">
    <location>
        <begin position="483"/>
        <end position="509"/>
    </location>
</feature>
<proteinExistence type="predicted"/>
<dbReference type="AlphaFoldDB" id="A0A9P4VN25"/>
<feature type="compositionally biased region" description="Low complexity" evidence="1">
    <location>
        <begin position="483"/>
        <end position="492"/>
    </location>
</feature>
<dbReference type="InterPro" id="IPR018830">
    <property type="entry name" value="DUF2434"/>
</dbReference>
<organism evidence="3 4">
    <name type="scientific">Patellaria atrata CBS 101060</name>
    <dbReference type="NCBI Taxonomy" id="1346257"/>
    <lineage>
        <taxon>Eukaryota</taxon>
        <taxon>Fungi</taxon>
        <taxon>Dikarya</taxon>
        <taxon>Ascomycota</taxon>
        <taxon>Pezizomycotina</taxon>
        <taxon>Dothideomycetes</taxon>
        <taxon>Dothideomycetes incertae sedis</taxon>
        <taxon>Patellariales</taxon>
        <taxon>Patellariaceae</taxon>
        <taxon>Patellaria</taxon>
    </lineage>
</organism>
<protein>
    <submittedName>
        <fullName evidence="3">Uncharacterized protein</fullName>
    </submittedName>
</protein>
<feature type="transmembrane region" description="Helical" evidence="2">
    <location>
        <begin position="90"/>
        <end position="111"/>
    </location>
</feature>
<evidence type="ECO:0000256" key="1">
    <source>
        <dbReference type="SAM" id="MobiDB-lite"/>
    </source>
</evidence>
<feature type="transmembrane region" description="Helical" evidence="2">
    <location>
        <begin position="265"/>
        <end position="285"/>
    </location>
</feature>
<feature type="transmembrane region" description="Helical" evidence="2">
    <location>
        <begin position="306"/>
        <end position="326"/>
    </location>
</feature>
<dbReference type="OrthoDB" id="5308502at2759"/>
<dbReference type="EMBL" id="MU006106">
    <property type="protein sequence ID" value="KAF2835830.1"/>
    <property type="molecule type" value="Genomic_DNA"/>
</dbReference>
<accession>A0A9P4VN25</accession>
<evidence type="ECO:0000313" key="4">
    <source>
        <dbReference type="Proteomes" id="UP000799429"/>
    </source>
</evidence>
<keyword evidence="2" id="KW-1133">Transmembrane helix</keyword>
<feature type="transmembrane region" description="Helical" evidence="2">
    <location>
        <begin position="164"/>
        <end position="183"/>
    </location>
</feature>
<keyword evidence="2" id="KW-0472">Membrane</keyword>
<reference evidence="3" key="1">
    <citation type="journal article" date="2020" name="Stud. Mycol.">
        <title>101 Dothideomycetes genomes: a test case for predicting lifestyles and emergence of pathogens.</title>
        <authorList>
            <person name="Haridas S."/>
            <person name="Albert R."/>
            <person name="Binder M."/>
            <person name="Bloem J."/>
            <person name="Labutti K."/>
            <person name="Salamov A."/>
            <person name="Andreopoulos B."/>
            <person name="Baker S."/>
            <person name="Barry K."/>
            <person name="Bills G."/>
            <person name="Bluhm B."/>
            <person name="Cannon C."/>
            <person name="Castanera R."/>
            <person name="Culley D."/>
            <person name="Daum C."/>
            <person name="Ezra D."/>
            <person name="Gonzalez J."/>
            <person name="Henrissat B."/>
            <person name="Kuo A."/>
            <person name="Liang C."/>
            <person name="Lipzen A."/>
            <person name="Lutzoni F."/>
            <person name="Magnuson J."/>
            <person name="Mondo S."/>
            <person name="Nolan M."/>
            <person name="Ohm R."/>
            <person name="Pangilinan J."/>
            <person name="Park H.-J."/>
            <person name="Ramirez L."/>
            <person name="Alfaro M."/>
            <person name="Sun H."/>
            <person name="Tritt A."/>
            <person name="Yoshinaga Y."/>
            <person name="Zwiers L.-H."/>
            <person name="Turgeon B."/>
            <person name="Goodwin S."/>
            <person name="Spatafora J."/>
            <person name="Crous P."/>
            <person name="Grigoriev I."/>
        </authorList>
    </citation>
    <scope>NUCLEOTIDE SEQUENCE</scope>
    <source>
        <strain evidence="3">CBS 101060</strain>
    </source>
</reference>
<dbReference type="Proteomes" id="UP000799429">
    <property type="component" value="Unassembled WGS sequence"/>
</dbReference>